<reference evidence="8" key="1">
    <citation type="submission" date="2016-10" db="EMBL/GenBank/DDBJ databases">
        <authorList>
            <person name="Varghese N."/>
            <person name="Submissions S."/>
        </authorList>
    </citation>
    <scope>NUCLEOTIDE SEQUENCE [LARGE SCALE GENOMIC DNA]</scope>
    <source>
        <strain evidence="8">DSM 44718</strain>
    </source>
</reference>
<dbReference type="RefSeq" id="WP_239083852.1">
    <property type="nucleotide sequence ID" value="NZ_BOND01000022.1"/>
</dbReference>
<feature type="region of interest" description="Disordered" evidence="5">
    <location>
        <begin position="219"/>
        <end position="238"/>
    </location>
</feature>
<keyword evidence="1" id="KW-0805">Transcription regulation</keyword>
<dbReference type="PROSITE" id="PS50977">
    <property type="entry name" value="HTH_TETR_2"/>
    <property type="match status" value="1"/>
</dbReference>
<evidence type="ECO:0000256" key="2">
    <source>
        <dbReference type="ARBA" id="ARBA00023125"/>
    </source>
</evidence>
<accession>A0A1H3RG12</accession>
<dbReference type="STRING" id="137265.SAMN05421684_3794"/>
<dbReference type="PANTHER" id="PTHR30055:SF151">
    <property type="entry name" value="TRANSCRIPTIONAL REGULATORY PROTEIN"/>
    <property type="match status" value="1"/>
</dbReference>
<dbReference type="Pfam" id="PF02909">
    <property type="entry name" value="TetR_C_1"/>
    <property type="match status" value="1"/>
</dbReference>
<proteinExistence type="predicted"/>
<evidence type="ECO:0000256" key="4">
    <source>
        <dbReference type="PROSITE-ProRule" id="PRU00335"/>
    </source>
</evidence>
<dbReference type="GO" id="GO:0045892">
    <property type="term" value="P:negative regulation of DNA-templated transcription"/>
    <property type="evidence" value="ECO:0007669"/>
    <property type="project" value="InterPro"/>
</dbReference>
<dbReference type="InterPro" id="IPR009057">
    <property type="entry name" value="Homeodomain-like_sf"/>
</dbReference>
<keyword evidence="8" id="KW-1185">Reference proteome</keyword>
<dbReference type="SUPFAM" id="SSF46689">
    <property type="entry name" value="Homeodomain-like"/>
    <property type="match status" value="1"/>
</dbReference>
<dbReference type="InterPro" id="IPR004111">
    <property type="entry name" value="Repressor_TetR_C"/>
</dbReference>
<protein>
    <submittedName>
        <fullName evidence="7">Transcriptional regulator, TetR family</fullName>
    </submittedName>
</protein>
<evidence type="ECO:0000256" key="1">
    <source>
        <dbReference type="ARBA" id="ARBA00023015"/>
    </source>
</evidence>
<keyword evidence="2 4" id="KW-0238">DNA-binding</keyword>
<feature type="region of interest" description="Disordered" evidence="5">
    <location>
        <begin position="1"/>
        <end position="23"/>
    </location>
</feature>
<dbReference type="InterPro" id="IPR050109">
    <property type="entry name" value="HTH-type_TetR-like_transc_reg"/>
</dbReference>
<evidence type="ECO:0000256" key="5">
    <source>
        <dbReference type="SAM" id="MobiDB-lite"/>
    </source>
</evidence>
<dbReference type="GO" id="GO:0003700">
    <property type="term" value="F:DNA-binding transcription factor activity"/>
    <property type="evidence" value="ECO:0007669"/>
    <property type="project" value="TreeGrafter"/>
</dbReference>
<evidence type="ECO:0000313" key="7">
    <source>
        <dbReference type="EMBL" id="SDZ24580.1"/>
    </source>
</evidence>
<dbReference type="GO" id="GO:0000976">
    <property type="term" value="F:transcription cis-regulatory region binding"/>
    <property type="evidence" value="ECO:0007669"/>
    <property type="project" value="TreeGrafter"/>
</dbReference>
<dbReference type="PANTHER" id="PTHR30055">
    <property type="entry name" value="HTH-TYPE TRANSCRIPTIONAL REGULATOR RUTR"/>
    <property type="match status" value="1"/>
</dbReference>
<dbReference type="InterPro" id="IPR036271">
    <property type="entry name" value="Tet_transcr_reg_TetR-rel_C_sf"/>
</dbReference>
<name>A0A1H3RG12_9ACTN</name>
<organism evidence="7 8">
    <name type="scientific">Asanoa ishikariensis</name>
    <dbReference type="NCBI Taxonomy" id="137265"/>
    <lineage>
        <taxon>Bacteria</taxon>
        <taxon>Bacillati</taxon>
        <taxon>Actinomycetota</taxon>
        <taxon>Actinomycetes</taxon>
        <taxon>Micromonosporales</taxon>
        <taxon>Micromonosporaceae</taxon>
        <taxon>Asanoa</taxon>
    </lineage>
</organism>
<dbReference type="Pfam" id="PF00440">
    <property type="entry name" value="TetR_N"/>
    <property type="match status" value="1"/>
</dbReference>
<feature type="domain" description="HTH tetR-type" evidence="6">
    <location>
        <begin position="21"/>
        <end position="81"/>
    </location>
</feature>
<dbReference type="SUPFAM" id="SSF48498">
    <property type="entry name" value="Tetracyclin repressor-like, C-terminal domain"/>
    <property type="match status" value="1"/>
</dbReference>
<dbReference type="Gene3D" id="1.10.357.10">
    <property type="entry name" value="Tetracycline Repressor, domain 2"/>
    <property type="match status" value="1"/>
</dbReference>
<evidence type="ECO:0000256" key="3">
    <source>
        <dbReference type="ARBA" id="ARBA00023163"/>
    </source>
</evidence>
<dbReference type="InterPro" id="IPR001647">
    <property type="entry name" value="HTH_TetR"/>
</dbReference>
<evidence type="ECO:0000259" key="6">
    <source>
        <dbReference type="PROSITE" id="PS50977"/>
    </source>
</evidence>
<keyword evidence="3" id="KW-0804">Transcription</keyword>
<feature type="DNA-binding region" description="H-T-H motif" evidence="4">
    <location>
        <begin position="44"/>
        <end position="63"/>
    </location>
</feature>
<dbReference type="AlphaFoldDB" id="A0A1H3RG12"/>
<dbReference type="EMBL" id="FNQB01000002">
    <property type="protein sequence ID" value="SDZ24580.1"/>
    <property type="molecule type" value="Genomic_DNA"/>
</dbReference>
<dbReference type="Proteomes" id="UP000199632">
    <property type="component" value="Unassembled WGS sequence"/>
</dbReference>
<sequence>MSDAQPIWTRPERGRRGPAPGHSRNEIVAAAMRLADVEGLPAVSMRAVATALDTTAGSLYRYLSSRDDLLDLMTDRAVGELRPYPRPKGDWLDDLQALAERQLDLHRRHRWLGELSQRPTGAGPETLSWFDHCLGVLREVPAPTTAKFEAIALMTGVVVLFSRATTNADAQPFAALDPAHHPHLAAALANPGPPPKDDLFGRALRALLTGLLGERGEEAVAEGVHAPDRAVGDRGQPG</sequence>
<evidence type="ECO:0000313" key="8">
    <source>
        <dbReference type="Proteomes" id="UP000199632"/>
    </source>
</evidence>
<gene>
    <name evidence="7" type="ORF">SAMN05421684_3794</name>
</gene>